<name>A0A7C8JRV7_ORBOL</name>
<keyword evidence="1" id="KW-0732">Signal</keyword>
<organism evidence="2 3">
    <name type="scientific">Orbilia oligospora</name>
    <name type="common">Nematode-trapping fungus</name>
    <name type="synonym">Arthrobotrys oligospora</name>
    <dbReference type="NCBI Taxonomy" id="2813651"/>
    <lineage>
        <taxon>Eukaryota</taxon>
        <taxon>Fungi</taxon>
        <taxon>Dikarya</taxon>
        <taxon>Ascomycota</taxon>
        <taxon>Pezizomycotina</taxon>
        <taxon>Orbiliomycetes</taxon>
        <taxon>Orbiliales</taxon>
        <taxon>Orbiliaceae</taxon>
        <taxon>Orbilia</taxon>
    </lineage>
</organism>
<reference evidence="2 3" key="1">
    <citation type="submission" date="2019-06" db="EMBL/GenBank/DDBJ databases">
        <authorList>
            <person name="Palmer J.M."/>
        </authorList>
    </citation>
    <scope>NUCLEOTIDE SEQUENCE [LARGE SCALE GENOMIC DNA]</scope>
    <source>
        <strain evidence="2 3">TWF703</strain>
    </source>
</reference>
<proteinExistence type="predicted"/>
<evidence type="ECO:0000313" key="3">
    <source>
        <dbReference type="Proteomes" id="UP000480548"/>
    </source>
</evidence>
<accession>A0A7C8JRV7</accession>
<comment type="caution">
    <text evidence="2">The sequence shown here is derived from an EMBL/GenBank/DDBJ whole genome shotgun (WGS) entry which is preliminary data.</text>
</comment>
<gene>
    <name evidence="2" type="ORF">TWF703_006305</name>
</gene>
<sequence length="72" mass="7296">MKFFTVLALAVLPLAFASPIEVPEALQTVAAALPPPPARAAITIPAVSPPATAPDCPNARTVVLANALVVKL</sequence>
<evidence type="ECO:0000313" key="2">
    <source>
        <dbReference type="EMBL" id="KAF3134648.1"/>
    </source>
</evidence>
<dbReference type="EMBL" id="WIQZ01000035">
    <property type="protein sequence ID" value="KAF3134648.1"/>
    <property type="molecule type" value="Genomic_DNA"/>
</dbReference>
<feature type="chain" id="PRO_5029013183" evidence="1">
    <location>
        <begin position="18"/>
        <end position="72"/>
    </location>
</feature>
<dbReference type="Proteomes" id="UP000480548">
    <property type="component" value="Unassembled WGS sequence"/>
</dbReference>
<feature type="signal peptide" evidence="1">
    <location>
        <begin position="1"/>
        <end position="17"/>
    </location>
</feature>
<protein>
    <submittedName>
        <fullName evidence="2">Uncharacterized protein</fullName>
    </submittedName>
</protein>
<evidence type="ECO:0000256" key="1">
    <source>
        <dbReference type="SAM" id="SignalP"/>
    </source>
</evidence>
<dbReference type="AlphaFoldDB" id="A0A7C8JRV7"/>